<dbReference type="Gene3D" id="1.10.10.10">
    <property type="entry name" value="Winged helix-like DNA-binding domain superfamily/Winged helix DNA-binding domain"/>
    <property type="match status" value="1"/>
</dbReference>
<name>A0A223LET0_9CAUD</name>
<keyword evidence="3" id="KW-1185">Reference proteome</keyword>
<dbReference type="Pfam" id="PF00550">
    <property type="entry name" value="PP-binding"/>
    <property type="match status" value="1"/>
</dbReference>
<dbReference type="InterPro" id="IPR036388">
    <property type="entry name" value="WH-like_DNA-bd_sf"/>
</dbReference>
<dbReference type="PROSITE" id="PS50075">
    <property type="entry name" value="CARRIER"/>
    <property type="match status" value="1"/>
</dbReference>
<dbReference type="Gene3D" id="1.10.1200.10">
    <property type="entry name" value="ACP-like"/>
    <property type="match status" value="1"/>
</dbReference>
<proteinExistence type="predicted"/>
<dbReference type="SUPFAM" id="SSF47336">
    <property type="entry name" value="ACP-like"/>
    <property type="match status" value="1"/>
</dbReference>
<dbReference type="RefSeq" id="YP_009834359.1">
    <property type="nucleotide sequence ID" value="NC_048673.1"/>
</dbReference>
<dbReference type="InterPro" id="IPR009081">
    <property type="entry name" value="PP-bd_ACP"/>
</dbReference>
<accession>A0A223LET0</accession>
<protein>
    <submittedName>
        <fullName evidence="2">RIIB protector from prophage-induced early lysis</fullName>
    </submittedName>
</protein>
<sequence length="397" mass="45925">METIHIEKLEALIRSGIYDVTGYKIKELDNNRTFAYYNLDDLDVVELVMYIEEELDIDLGDLDVLEGWEALTIKELIKLMVGTNKIDLQFDVHDYSENKVEESRDDKIIRLHNLGISQNEISRQTGIPRSTVGDVVRRYKGIQKKSDKTIHLKEIIEPVHTPVVSWNASYDFINCFIDGTPYVADRAHPRFEDAFQLLIRDNDVVGAVNLISIKEAIKTYSSGDIRIEGDTLYYRDIVLDTSMTRRIIDMWASGEEFEYMVTFLKNLLQNPRRAAVYELFDFLTHSDIKITNDGHFLAYKRVTEDYKDIRTHTFDNSIGSKPRVEPFEVDDDRNNTCAAGLHAAARHYIPYYSSCENDRVVMVKINPAHVVAIPTDYDNAKLRTWTYEVISDVTHEF</sequence>
<dbReference type="InterPro" id="IPR036736">
    <property type="entry name" value="ACP-like_sf"/>
</dbReference>
<feature type="domain" description="Carrier" evidence="1">
    <location>
        <begin position="4"/>
        <end position="84"/>
    </location>
</feature>
<dbReference type="GeneID" id="55604426"/>
<dbReference type="Proteomes" id="UP000226092">
    <property type="component" value="Segment"/>
</dbReference>
<evidence type="ECO:0000313" key="3">
    <source>
        <dbReference type="Proteomes" id="UP000226092"/>
    </source>
</evidence>
<dbReference type="KEGG" id="vg:55604426"/>
<reference evidence="2 3" key="1">
    <citation type="submission" date="2017-07" db="EMBL/GenBank/DDBJ databases">
        <title>In vitro design and evaluation of phage cocktails against multidrug-resistant Aeromonas salmonicida.</title>
        <authorList>
            <person name="Chen L."/>
            <person name="Yuan S."/>
            <person name="Ma Y."/>
        </authorList>
    </citation>
    <scope>NUCLEOTIDE SEQUENCE [LARGE SCALE GENOMIC DNA]</scope>
</reference>
<organism evidence="2 3">
    <name type="scientific">Aeromonas phage AS-zj</name>
    <dbReference type="NCBI Taxonomy" id="2024208"/>
    <lineage>
        <taxon>Viruses</taxon>
        <taxon>Duplodnaviria</taxon>
        <taxon>Heunggongvirae</taxon>
        <taxon>Uroviricota</taxon>
        <taxon>Caudoviricetes</taxon>
        <taxon>Pantevenvirales</taxon>
        <taxon>Straboviridae</taxon>
        <taxon>Emmerichvirinae</taxon>
        <taxon>Ceceduovirus</taxon>
        <taxon>Ceceduovirus aszj</taxon>
    </lineage>
</organism>
<evidence type="ECO:0000313" key="2">
    <source>
        <dbReference type="EMBL" id="ASU00493.1"/>
    </source>
</evidence>
<evidence type="ECO:0000259" key="1">
    <source>
        <dbReference type="PROSITE" id="PS50075"/>
    </source>
</evidence>
<dbReference type="EMBL" id="MF448340">
    <property type="protein sequence ID" value="ASU00493.1"/>
    <property type="molecule type" value="Genomic_DNA"/>
</dbReference>